<organism evidence="2 3">
    <name type="scientific">Trichuris muris</name>
    <name type="common">Mouse whipworm</name>
    <dbReference type="NCBI Taxonomy" id="70415"/>
    <lineage>
        <taxon>Eukaryota</taxon>
        <taxon>Metazoa</taxon>
        <taxon>Ecdysozoa</taxon>
        <taxon>Nematoda</taxon>
        <taxon>Enoplea</taxon>
        <taxon>Dorylaimia</taxon>
        <taxon>Trichinellida</taxon>
        <taxon>Trichuridae</taxon>
        <taxon>Trichuris</taxon>
    </lineage>
</organism>
<reference evidence="3" key="1">
    <citation type="submission" date="2019-12" db="UniProtKB">
        <authorList>
            <consortium name="WormBaseParasite"/>
        </authorList>
    </citation>
    <scope>IDENTIFICATION</scope>
</reference>
<dbReference type="CDD" id="cd01647">
    <property type="entry name" value="RT_LTR"/>
    <property type="match status" value="1"/>
</dbReference>
<feature type="domain" description="Reverse transcriptase" evidence="1">
    <location>
        <begin position="1"/>
        <end position="256"/>
    </location>
</feature>
<dbReference type="STRING" id="70415.A0A5S6QCJ0"/>
<protein>
    <submittedName>
        <fullName evidence="3">Reverse transcriptase domain-containing protein</fullName>
    </submittedName>
</protein>
<dbReference type="PANTHER" id="PTHR37984:SF12">
    <property type="entry name" value="RIBONUCLEASE H"/>
    <property type="match status" value="1"/>
</dbReference>
<dbReference type="InterPro" id="IPR043502">
    <property type="entry name" value="DNA/RNA_pol_sf"/>
</dbReference>
<dbReference type="WBParaSite" id="TMUE_1000004909.1">
    <property type="protein sequence ID" value="TMUE_1000004909.1"/>
    <property type="gene ID" value="WBGene00299147"/>
</dbReference>
<keyword evidence="2" id="KW-1185">Reference proteome</keyword>
<evidence type="ECO:0000313" key="3">
    <source>
        <dbReference type="WBParaSite" id="TMUE_1000004909.1"/>
    </source>
</evidence>
<proteinExistence type="predicted"/>
<evidence type="ECO:0000313" key="2">
    <source>
        <dbReference type="Proteomes" id="UP000046395"/>
    </source>
</evidence>
<dbReference type="PANTHER" id="PTHR37984">
    <property type="entry name" value="PROTEIN CBG26694"/>
    <property type="match status" value="1"/>
</dbReference>
<name>A0A5S6QCJ0_TRIMR</name>
<dbReference type="SUPFAM" id="SSF56672">
    <property type="entry name" value="DNA/RNA polymerases"/>
    <property type="match status" value="1"/>
</dbReference>
<dbReference type="Proteomes" id="UP000046395">
    <property type="component" value="Unassembled WGS sequence"/>
</dbReference>
<dbReference type="Gene3D" id="3.30.70.270">
    <property type="match status" value="1"/>
</dbReference>
<sequence length="256" mass="28719">MVAVVVKGQRCNLVGRNWFKPLGINLDGIYQLNLSPLHQLVDEYADLFSRKIIAVKTPPVTLHVDGSVPPIQMSARRVPFALKDRISQEIDRLVEQDILDPVQHAEWTTPIVPTIKGDGSVSICGDYKCTVSKALQKDLYQIPVVNDVLSMLKKGKIFAKLDLAQAYQQLPVDEASAKLQTIITHKGAFKPTKLQFGIASAPGIFQRFMDTVFANLKWVVPYFDDVLIVAESTMELLEVLNEVSNRLHRIGMRLKR</sequence>
<dbReference type="InterPro" id="IPR043128">
    <property type="entry name" value="Rev_trsase/Diguanyl_cyclase"/>
</dbReference>
<evidence type="ECO:0000259" key="1">
    <source>
        <dbReference type="PROSITE" id="PS50878"/>
    </source>
</evidence>
<dbReference type="Gene3D" id="3.10.10.10">
    <property type="entry name" value="HIV Type 1 Reverse Transcriptase, subunit A, domain 1"/>
    <property type="match status" value="1"/>
</dbReference>
<dbReference type="Pfam" id="PF00078">
    <property type="entry name" value="RVT_1"/>
    <property type="match status" value="1"/>
</dbReference>
<dbReference type="AlphaFoldDB" id="A0A5S6QCJ0"/>
<dbReference type="InterPro" id="IPR050951">
    <property type="entry name" value="Retrovirus_Pol_polyprotein"/>
</dbReference>
<dbReference type="PROSITE" id="PS50878">
    <property type="entry name" value="RT_POL"/>
    <property type="match status" value="1"/>
</dbReference>
<dbReference type="InterPro" id="IPR000477">
    <property type="entry name" value="RT_dom"/>
</dbReference>
<accession>A0A5S6QCJ0</accession>